<dbReference type="Proteomes" id="UP000472971">
    <property type="component" value="Unassembled WGS sequence"/>
</dbReference>
<organism evidence="3 4">
    <name type="scientific">Bacillus aquiflavi</name>
    <dbReference type="NCBI Taxonomy" id="2672567"/>
    <lineage>
        <taxon>Bacteria</taxon>
        <taxon>Bacillati</taxon>
        <taxon>Bacillota</taxon>
        <taxon>Bacilli</taxon>
        <taxon>Bacillales</taxon>
        <taxon>Bacillaceae</taxon>
        <taxon>Bacillus</taxon>
    </lineage>
</organism>
<evidence type="ECO:0000256" key="1">
    <source>
        <dbReference type="SAM" id="Coils"/>
    </source>
</evidence>
<proteinExistence type="predicted"/>
<keyword evidence="1" id="KW-0175">Coiled coil</keyword>
<name>A0A6B3VZU6_9BACI</name>
<keyword evidence="4" id="KW-1185">Reference proteome</keyword>
<protein>
    <submittedName>
        <fullName evidence="3">DUF3958 domain-containing protein</fullName>
    </submittedName>
    <submittedName>
        <fullName evidence="2">DUF3958 family protein</fullName>
    </submittedName>
</protein>
<dbReference type="EMBL" id="JAAIWN010000008">
    <property type="protein sequence ID" value="NEY80864.1"/>
    <property type="molecule type" value="Genomic_DNA"/>
</dbReference>
<dbReference type="Proteomes" id="UP000570010">
    <property type="component" value="Unassembled WGS sequence"/>
</dbReference>
<feature type="coiled-coil region" evidence="1">
    <location>
        <begin position="76"/>
        <end position="103"/>
    </location>
</feature>
<evidence type="ECO:0000313" key="5">
    <source>
        <dbReference type="Proteomes" id="UP000570010"/>
    </source>
</evidence>
<evidence type="ECO:0000313" key="3">
    <source>
        <dbReference type="EMBL" id="NEY80864.1"/>
    </source>
</evidence>
<reference evidence="3 4" key="1">
    <citation type="submission" date="2020-02" db="EMBL/GenBank/DDBJ databases">
        <title>Bacillus aquiflavi sp. nov., isolated from yellow water of strong flavor Chinese baijiu in Yibin region of China.</title>
        <authorList>
            <person name="Xie J."/>
        </authorList>
    </citation>
    <scope>NUCLEOTIDE SEQUENCE [LARGE SCALE GENOMIC DNA]</scope>
    <source>
        <strain evidence="3 4">3H-10</strain>
    </source>
</reference>
<dbReference type="RefSeq" id="WP_163240698.1">
    <property type="nucleotide sequence ID" value="NZ_CP082780.1"/>
</dbReference>
<sequence length="121" mass="14506">MGKKDRHEKKLQVYNELQKNEEERLEVIKEIEKNELAFDEFHDVMLKGKQLLDELSHFWRGVEASAFLNDTEDTLFETTREAEKAFQEERECLENEKKILYEQELALNKQYAQLRANKEAL</sequence>
<evidence type="ECO:0000313" key="4">
    <source>
        <dbReference type="Proteomes" id="UP000472971"/>
    </source>
</evidence>
<reference evidence="2 5" key="2">
    <citation type="submission" date="2020-07" db="EMBL/GenBank/DDBJ databases">
        <authorList>
            <person name="Feng H."/>
        </authorList>
    </citation>
    <scope>NUCLEOTIDE SEQUENCE [LARGE SCALE GENOMIC DNA]</scope>
    <source>
        <strain evidence="5">s-12</strain>
        <strain evidence="2">S-12</strain>
    </source>
</reference>
<feature type="coiled-coil region" evidence="1">
    <location>
        <begin position="4"/>
        <end position="34"/>
    </location>
</feature>
<dbReference type="EMBL" id="JACEIO010000008">
    <property type="protein sequence ID" value="MBA4536497.1"/>
    <property type="molecule type" value="Genomic_DNA"/>
</dbReference>
<comment type="caution">
    <text evidence="3">The sequence shown here is derived from an EMBL/GenBank/DDBJ whole genome shotgun (WGS) entry which is preliminary data.</text>
</comment>
<dbReference type="AlphaFoldDB" id="A0A6B3VZU6"/>
<evidence type="ECO:0000313" key="2">
    <source>
        <dbReference type="EMBL" id="MBA4536497.1"/>
    </source>
</evidence>
<gene>
    <name evidence="3" type="ORF">G4D64_04835</name>
    <name evidence="2" type="ORF">H1Z61_04875</name>
</gene>
<accession>A0A6B3VZU6</accession>